<dbReference type="KEGG" id="sace:GIY23_08315"/>
<dbReference type="Proteomes" id="UP000371041">
    <property type="component" value="Chromosome"/>
</dbReference>
<reference evidence="2" key="1">
    <citation type="submission" date="2019-11" db="EMBL/GenBank/DDBJ databases">
        <title>The complete genome sequence of Saccharopolyspora sp. E2A.</title>
        <authorList>
            <person name="Zhang G."/>
        </authorList>
    </citation>
    <scope>NUCLEOTIDE SEQUENCE [LARGE SCALE GENOMIC DNA]</scope>
    <source>
        <strain evidence="2">E2A</strain>
    </source>
</reference>
<evidence type="ECO:0000313" key="2">
    <source>
        <dbReference type="Proteomes" id="UP000371041"/>
    </source>
</evidence>
<proteinExistence type="predicted"/>
<keyword evidence="2" id="KW-1185">Reference proteome</keyword>
<gene>
    <name evidence="1" type="ORF">GIY23_08315</name>
</gene>
<organism evidence="1 2">
    <name type="scientific">Allosaccharopolyspora coralli</name>
    <dbReference type="NCBI Taxonomy" id="2665642"/>
    <lineage>
        <taxon>Bacteria</taxon>
        <taxon>Bacillati</taxon>
        <taxon>Actinomycetota</taxon>
        <taxon>Actinomycetes</taxon>
        <taxon>Pseudonocardiales</taxon>
        <taxon>Pseudonocardiaceae</taxon>
        <taxon>Allosaccharopolyspora</taxon>
    </lineage>
</organism>
<protein>
    <submittedName>
        <fullName evidence="1">Uncharacterized protein</fullName>
    </submittedName>
</protein>
<dbReference type="EMBL" id="CP045929">
    <property type="protein sequence ID" value="QGK69526.1"/>
    <property type="molecule type" value="Genomic_DNA"/>
</dbReference>
<name>A0A5Q3Q7W2_9PSEU</name>
<dbReference type="AlphaFoldDB" id="A0A5Q3Q7W2"/>
<evidence type="ECO:0000313" key="1">
    <source>
        <dbReference type="EMBL" id="QGK69526.1"/>
    </source>
</evidence>
<dbReference type="RefSeq" id="WP_154076121.1">
    <property type="nucleotide sequence ID" value="NZ_CP045929.1"/>
</dbReference>
<sequence length="91" mass="10170">MTTGPTGRLAPTERAAFRAYVRAHHPDVGGDPQAFATGLARWREGANPARWSTVDRYDGPVVFVDRPSGVRGLVHDVRERLARRKQPPRVR</sequence>
<accession>A0A5Q3Q7W2</accession>